<evidence type="ECO:0000313" key="16">
    <source>
        <dbReference type="Proteomes" id="UP000326396"/>
    </source>
</evidence>
<dbReference type="FunFam" id="1.10.472.10:FF:000001">
    <property type="entry name" value="G2/mitotic-specific cyclin"/>
    <property type="match status" value="1"/>
</dbReference>
<evidence type="ECO:0000256" key="11">
    <source>
        <dbReference type="RuleBase" id="RU003953"/>
    </source>
</evidence>
<dbReference type="InterPro" id="IPR002646">
    <property type="entry name" value="PolA_pol_head_dom"/>
</dbReference>
<dbReference type="InterPro" id="IPR013763">
    <property type="entry name" value="Cyclin-like_dom"/>
</dbReference>
<dbReference type="Proteomes" id="UP000326396">
    <property type="component" value="Linkage Group LG1"/>
</dbReference>
<dbReference type="Gene3D" id="1.10.472.10">
    <property type="entry name" value="Cyclin-like"/>
    <property type="match status" value="2"/>
</dbReference>
<dbReference type="OrthoDB" id="5590282at2759"/>
<dbReference type="SMART" id="SM01332">
    <property type="entry name" value="Cyclin_C"/>
    <property type="match status" value="1"/>
</dbReference>
<dbReference type="FunFam" id="1.10.472.10:FF:000032">
    <property type="entry name" value="G2/mitotic-specific cyclin-1"/>
    <property type="match status" value="1"/>
</dbReference>
<dbReference type="CDD" id="cd20567">
    <property type="entry name" value="CYCLIN_AtCycB-like_rpt1"/>
    <property type="match status" value="1"/>
</dbReference>
<dbReference type="SMART" id="SM00385">
    <property type="entry name" value="CYCLIN"/>
    <property type="match status" value="2"/>
</dbReference>
<dbReference type="AlphaFoldDB" id="A0A5N6Q5P0"/>
<feature type="compositionally biased region" description="Polar residues" evidence="12">
    <location>
        <begin position="513"/>
        <end position="539"/>
    </location>
</feature>
<comment type="similarity">
    <text evidence="2 11">Belongs to the tRNA nucleotidyltransferase/poly(A) polymerase family.</text>
</comment>
<dbReference type="Pfam" id="PF01743">
    <property type="entry name" value="PolyA_pol"/>
    <property type="match status" value="1"/>
</dbReference>
<evidence type="ECO:0000256" key="5">
    <source>
        <dbReference type="ARBA" id="ARBA00022741"/>
    </source>
</evidence>
<comment type="function">
    <text evidence="8">Essential for the control of the cell cycle at the G2/M (mitosis) transition. G2/M cyclins accumulate steadily during G2 and are abruptly destroyed at mitosis.</text>
</comment>
<dbReference type="PANTHER" id="PTHR43051">
    <property type="entry name" value="POLYNUCLEOTIDE ADENYLYLTRANSFERASE FAMILY PROTEIN"/>
    <property type="match status" value="1"/>
</dbReference>
<dbReference type="PANTHER" id="PTHR43051:SF1">
    <property type="entry name" value="POLYNUCLEOTIDE ADENYLYLTRANSFERASE FAMILY PROTEIN"/>
    <property type="match status" value="1"/>
</dbReference>
<dbReference type="InterPro" id="IPR032828">
    <property type="entry name" value="PolyA_RNA-bd"/>
</dbReference>
<dbReference type="InterPro" id="IPR043519">
    <property type="entry name" value="NT_sf"/>
</dbReference>
<feature type="region of interest" description="Disordered" evidence="12">
    <location>
        <begin position="571"/>
        <end position="608"/>
    </location>
</feature>
<reference evidence="15 16" key="1">
    <citation type="submission" date="2019-05" db="EMBL/GenBank/DDBJ databases">
        <title>Mikania micrantha, genome provides insights into the molecular mechanism of rapid growth.</title>
        <authorList>
            <person name="Liu B."/>
        </authorList>
    </citation>
    <scope>NUCLEOTIDE SEQUENCE [LARGE SCALE GENOMIC DNA]</scope>
    <source>
        <strain evidence="15">NLD-2019</strain>
        <tissue evidence="15">Leaf</tissue>
    </source>
</reference>
<keyword evidence="3" id="KW-0132">Cell division</keyword>
<dbReference type="CDD" id="cd05398">
    <property type="entry name" value="NT_ClassII-CCAase"/>
    <property type="match status" value="1"/>
</dbReference>
<dbReference type="GO" id="GO:0001680">
    <property type="term" value="P:tRNA 3'-terminal CCA addition"/>
    <property type="evidence" value="ECO:0007669"/>
    <property type="project" value="UniProtKB-ARBA"/>
</dbReference>
<dbReference type="GO" id="GO:0010332">
    <property type="term" value="P:response to gamma radiation"/>
    <property type="evidence" value="ECO:0007669"/>
    <property type="project" value="UniProtKB-ARBA"/>
</dbReference>
<dbReference type="InterPro" id="IPR006671">
    <property type="entry name" value="Cyclin_N"/>
</dbReference>
<gene>
    <name evidence="15" type="ORF">E3N88_02243</name>
</gene>
<accession>A0A5N6Q5P0</accession>
<sequence length="1181" mass="133989">MAAIYHKRNFFVARFKSLLSSQYLYHKLVEVGNRPRPRGEKDSAFESGKIDISKWQKMDSRSLGITRIMVPSSPYTLLKILRSAGFEAYLVGGCVRDLLLNRTPKDFDVITSADLNQIKKQFHRCIIVGRRFPICRVHIKGSVIEVSSFKTLAKYSKEKEKFIVSQMPRGCDKFDLNLWKNSMHRDFTVNSLFFDPLNYKIYDYSNGMKDLLELKLRTLVPAHLSFTEDCARILRGLRIAARLSLSFSKDIETAIHNHASSILNLSTSRIMMEMDYMLSFGAAESSLRLLHRFHILEILLPFQAAYISRQTTGSEQDTMMLMKLFSHMDKLFSCDKPSACCLWIGILAFHQALIIQPQHPFVVLTFGCVLYHESWGDGLKVARKYCQTLVSFDPETSDSYEFISDDEVAEEVSKLAMLVMYSIDILVDVDSLHKTMSKFPGFSYPSLIFVSKSSAHNAAQLFHVLAHKLETYNKGRSSFEMNHQLLGKGDACETRFALGKIIMSTMGCRDNLENNNHLGPSDSFLQKPNAKSSTSQKQNADTEERSEVIEVLGTFCPKIEGPTMERLVEMSASISPTQKSSNSKKQKVNAKSSNSKKHNAVTKKKMKDNAATDHTIDKLEEICVSNLPIQEPCLHNGNLNRNKKLPSLEAQKPKETVNVVAEVHVDQSTTKEQGVNRVCKRSQVLPLSSLFKLTSFRNVLGWPQRNQARCPNALVERHSLAPEPFQTVLYKCILNIKTGILIATIKMADGDSEYMMLVVLMFDENVDSGGLVVDMSDGERDVMGAKKFGGVIGHNRRALSAIDQNLDNCGGVKRPGDQHYLCVASKRALSQRKLAADIANKKQCLQEEAEKKNGSNEGIVEWEDENQTVPMFLETSDTMVDQRDHDMEEVEMEDIFEESVIDIDVCDDGNPLAVVEYVEDLYANYRRMEGSSVVSPNYMTQQSDLNEKMRAILIDWLIEVHHKFGLQPETLFLTVNLIDRFLAKQSVIRKNLQLVGLVAMLLACKYEEVSVPIIDDLIFISDKAYSRSQILKMEKLMLITLEFNMSFPTPYVFMKRFLKAAQSESKLDQMSFFLIELCLVEYEMLKFPPSLLAAASVYAGQCSLYGLKQWSKTCEWHTNYSEDQLLECSRMIVGYHQKAALGRLTGVYRKHNTSKFGYAAKCEPAKFLVEETNMFFQNNNS</sequence>
<dbReference type="Pfam" id="PF02984">
    <property type="entry name" value="Cyclin_C"/>
    <property type="match status" value="1"/>
</dbReference>
<name>A0A5N6Q5P0_9ASTR</name>
<evidence type="ECO:0000256" key="6">
    <source>
        <dbReference type="ARBA" id="ARBA00023127"/>
    </source>
</evidence>
<evidence type="ECO:0000256" key="1">
    <source>
        <dbReference type="ARBA" id="ARBA00006955"/>
    </source>
</evidence>
<dbReference type="SUPFAM" id="SSF47954">
    <property type="entry name" value="Cyclin-like"/>
    <property type="match status" value="2"/>
</dbReference>
<keyword evidence="6 10" id="KW-0195">Cyclin</keyword>
<dbReference type="Pfam" id="PF00134">
    <property type="entry name" value="Cyclin_N"/>
    <property type="match status" value="1"/>
</dbReference>
<comment type="similarity">
    <text evidence="1">Belongs to the cyclin family. Cyclin AB subfamily.</text>
</comment>
<feature type="domain" description="Cyclin C-terminal" evidence="14">
    <location>
        <begin position="1048"/>
        <end position="1165"/>
    </location>
</feature>
<dbReference type="GO" id="GO:0051301">
    <property type="term" value="P:cell division"/>
    <property type="evidence" value="ECO:0007669"/>
    <property type="project" value="UniProtKB-KW"/>
</dbReference>
<dbReference type="Gene3D" id="3.30.460.10">
    <property type="entry name" value="Beta Polymerase, domain 2"/>
    <property type="match status" value="1"/>
</dbReference>
<keyword evidence="7" id="KW-0131">Cell cycle</keyword>
<evidence type="ECO:0000256" key="10">
    <source>
        <dbReference type="RuleBase" id="RU000383"/>
    </source>
</evidence>
<dbReference type="InterPro" id="IPR004367">
    <property type="entry name" value="Cyclin_C-dom"/>
</dbReference>
<protein>
    <submittedName>
        <fullName evidence="15">Uncharacterized protein</fullName>
    </submittedName>
</protein>
<evidence type="ECO:0000259" key="13">
    <source>
        <dbReference type="SMART" id="SM00385"/>
    </source>
</evidence>
<dbReference type="PROSITE" id="PS00292">
    <property type="entry name" value="CYCLINS"/>
    <property type="match status" value="1"/>
</dbReference>
<dbReference type="InterPro" id="IPR036915">
    <property type="entry name" value="Cyclin-like_sf"/>
</dbReference>
<dbReference type="SUPFAM" id="SSF81891">
    <property type="entry name" value="Poly A polymerase C-terminal region-like"/>
    <property type="match status" value="1"/>
</dbReference>
<feature type="region of interest" description="Disordered" evidence="12">
    <location>
        <begin position="513"/>
        <end position="545"/>
    </location>
</feature>
<dbReference type="GO" id="GO:0003723">
    <property type="term" value="F:RNA binding"/>
    <property type="evidence" value="ECO:0007669"/>
    <property type="project" value="UniProtKB-KW"/>
</dbReference>
<evidence type="ECO:0000313" key="15">
    <source>
        <dbReference type="EMBL" id="KAD7479107.1"/>
    </source>
</evidence>
<dbReference type="GO" id="GO:0000166">
    <property type="term" value="F:nucleotide binding"/>
    <property type="evidence" value="ECO:0007669"/>
    <property type="project" value="UniProtKB-KW"/>
</dbReference>
<dbReference type="InterPro" id="IPR052191">
    <property type="entry name" value="tRNA_ntf/polyA_polymerase_I"/>
</dbReference>
<dbReference type="Gene3D" id="1.10.3090.10">
    <property type="entry name" value="cca-adding enzyme, domain 2"/>
    <property type="match status" value="1"/>
</dbReference>
<dbReference type="EMBL" id="SZYD01000001">
    <property type="protein sequence ID" value="KAD7479107.1"/>
    <property type="molecule type" value="Genomic_DNA"/>
</dbReference>
<feature type="compositionally biased region" description="Basic residues" evidence="12">
    <location>
        <begin position="582"/>
        <end position="606"/>
    </location>
</feature>
<dbReference type="InterPro" id="IPR048258">
    <property type="entry name" value="Cyclins_cyclin-box"/>
</dbReference>
<evidence type="ECO:0000256" key="3">
    <source>
        <dbReference type="ARBA" id="ARBA00022618"/>
    </source>
</evidence>
<keyword evidence="11" id="KW-0694">RNA-binding</keyword>
<organism evidence="15 16">
    <name type="scientific">Mikania micrantha</name>
    <name type="common">bitter vine</name>
    <dbReference type="NCBI Taxonomy" id="192012"/>
    <lineage>
        <taxon>Eukaryota</taxon>
        <taxon>Viridiplantae</taxon>
        <taxon>Streptophyta</taxon>
        <taxon>Embryophyta</taxon>
        <taxon>Tracheophyta</taxon>
        <taxon>Spermatophyta</taxon>
        <taxon>Magnoliopsida</taxon>
        <taxon>eudicotyledons</taxon>
        <taxon>Gunneridae</taxon>
        <taxon>Pentapetalae</taxon>
        <taxon>asterids</taxon>
        <taxon>campanulids</taxon>
        <taxon>Asterales</taxon>
        <taxon>Asteraceae</taxon>
        <taxon>Asteroideae</taxon>
        <taxon>Heliantheae alliance</taxon>
        <taxon>Eupatorieae</taxon>
        <taxon>Mikania</taxon>
    </lineage>
</organism>
<comment type="subunit">
    <text evidence="9">Interacts with the CDC2 and CDK2 protein kinases to form a serine/threonine kinase holoenzyme complex. The cyclin subunit imparts substrate specificity to the complex.</text>
</comment>
<evidence type="ECO:0000256" key="12">
    <source>
        <dbReference type="SAM" id="MobiDB-lite"/>
    </source>
</evidence>
<keyword evidence="16" id="KW-1185">Reference proteome</keyword>
<evidence type="ECO:0000256" key="2">
    <source>
        <dbReference type="ARBA" id="ARBA00007265"/>
    </source>
</evidence>
<dbReference type="CDD" id="cd20511">
    <property type="entry name" value="CYCLIN_AtCycB-like_rpt2"/>
    <property type="match status" value="1"/>
</dbReference>
<proteinExistence type="inferred from homology"/>
<evidence type="ECO:0000259" key="14">
    <source>
        <dbReference type="SMART" id="SM01332"/>
    </source>
</evidence>
<evidence type="ECO:0000256" key="9">
    <source>
        <dbReference type="ARBA" id="ARBA00065123"/>
    </source>
</evidence>
<evidence type="ECO:0000256" key="7">
    <source>
        <dbReference type="ARBA" id="ARBA00023306"/>
    </source>
</evidence>
<evidence type="ECO:0000256" key="8">
    <source>
        <dbReference type="ARBA" id="ARBA00059307"/>
    </source>
</evidence>
<keyword evidence="5" id="KW-0547">Nucleotide-binding</keyword>
<evidence type="ECO:0000256" key="4">
    <source>
        <dbReference type="ARBA" id="ARBA00022679"/>
    </source>
</evidence>
<dbReference type="Pfam" id="PF12627">
    <property type="entry name" value="PolyA_pol_RNAbd"/>
    <property type="match status" value="1"/>
</dbReference>
<feature type="domain" description="Cyclin-like" evidence="13">
    <location>
        <begin position="955"/>
        <end position="1039"/>
    </location>
</feature>
<keyword evidence="4 11" id="KW-0808">Transferase</keyword>
<dbReference type="GO" id="GO:0016779">
    <property type="term" value="F:nucleotidyltransferase activity"/>
    <property type="evidence" value="ECO:0007669"/>
    <property type="project" value="InterPro"/>
</dbReference>
<feature type="domain" description="Cyclin-like" evidence="13">
    <location>
        <begin position="1052"/>
        <end position="1134"/>
    </location>
</feature>
<dbReference type="SUPFAM" id="SSF81301">
    <property type="entry name" value="Nucleotidyltransferase"/>
    <property type="match status" value="1"/>
</dbReference>
<comment type="caution">
    <text evidence="15">The sequence shown here is derived from an EMBL/GenBank/DDBJ whole genome shotgun (WGS) entry which is preliminary data.</text>
</comment>